<evidence type="ECO:0000313" key="6">
    <source>
        <dbReference type="Proteomes" id="UP000280881"/>
    </source>
</evidence>
<dbReference type="EMBL" id="RBIE01000001">
    <property type="protein sequence ID" value="RKQ63835.1"/>
    <property type="molecule type" value="Genomic_DNA"/>
</dbReference>
<feature type="transmembrane region" description="Helical" evidence="3">
    <location>
        <begin position="27"/>
        <end position="50"/>
    </location>
</feature>
<proteinExistence type="predicted"/>
<dbReference type="InterPro" id="IPR016047">
    <property type="entry name" value="M23ase_b-sheet_dom"/>
</dbReference>
<dbReference type="Gene3D" id="2.70.70.10">
    <property type="entry name" value="Glucose Permease (Domain IIA)"/>
    <property type="match status" value="1"/>
</dbReference>
<keyword evidence="3" id="KW-0812">Transmembrane</keyword>
<dbReference type="CDD" id="cd12797">
    <property type="entry name" value="M23_peptidase"/>
    <property type="match status" value="1"/>
</dbReference>
<evidence type="ECO:0000313" key="5">
    <source>
        <dbReference type="EMBL" id="RKQ63835.1"/>
    </source>
</evidence>
<keyword evidence="2" id="KW-0175">Coiled coil</keyword>
<name>A0A420W993_9BACT</name>
<evidence type="ECO:0000256" key="2">
    <source>
        <dbReference type="SAM" id="Coils"/>
    </source>
</evidence>
<evidence type="ECO:0000259" key="4">
    <source>
        <dbReference type="Pfam" id="PF01551"/>
    </source>
</evidence>
<dbReference type="GO" id="GO:0004222">
    <property type="term" value="F:metalloendopeptidase activity"/>
    <property type="evidence" value="ECO:0007669"/>
    <property type="project" value="TreeGrafter"/>
</dbReference>
<feature type="domain" description="M23ase beta-sheet core" evidence="4">
    <location>
        <begin position="187"/>
        <end position="281"/>
    </location>
</feature>
<sequence length="294" mass="33023">MKEDKIQFIVIKDEVGSYSRFSISKKLLITLSSLFLGSFVALTVFAGISIKEHFERKEEKRELTQRLKKLEGEISRLSSQNERLKKEVAKLEREREETVRELAKRVEMINSLMKKVGIKFESAGEGGTAVPIDKVLNNPSIDLKELIPGVDLIIKNFKTTPIGYPTAGRITSGFGLRRNPITGSVEFHLGVDIANRWRTPIRAAAEGKVVKAGYCRLLGKYVEIDHGNGFKTFYGHMAKIVVHKGQRVGRGMIIGLMGSTGRSTGPHLHYSIKYKGKIINPEPFLEVSLDRKKR</sequence>
<protein>
    <submittedName>
        <fullName evidence="5">Peptidase M23-like protein</fullName>
    </submittedName>
</protein>
<dbReference type="SUPFAM" id="SSF51261">
    <property type="entry name" value="Duplicated hybrid motif"/>
    <property type="match status" value="1"/>
</dbReference>
<dbReference type="InterPro" id="IPR011055">
    <property type="entry name" value="Dup_hybrid_motif"/>
</dbReference>
<keyword evidence="1" id="KW-0732">Signal</keyword>
<dbReference type="RefSeq" id="WP_121170071.1">
    <property type="nucleotide sequence ID" value="NZ_RBIE01000001.1"/>
</dbReference>
<keyword evidence="6" id="KW-1185">Reference proteome</keyword>
<dbReference type="PANTHER" id="PTHR21666">
    <property type="entry name" value="PEPTIDASE-RELATED"/>
    <property type="match status" value="1"/>
</dbReference>
<organism evidence="5 6">
    <name type="scientific">Thermovibrio guaymasensis</name>
    <dbReference type="NCBI Taxonomy" id="240167"/>
    <lineage>
        <taxon>Bacteria</taxon>
        <taxon>Pseudomonadati</taxon>
        <taxon>Aquificota</taxon>
        <taxon>Aquificia</taxon>
        <taxon>Desulfurobacteriales</taxon>
        <taxon>Desulfurobacteriaceae</taxon>
        <taxon>Thermovibrio</taxon>
    </lineage>
</organism>
<dbReference type="InterPro" id="IPR050570">
    <property type="entry name" value="Cell_wall_metabolism_enzyme"/>
</dbReference>
<dbReference type="Proteomes" id="UP000280881">
    <property type="component" value="Unassembled WGS sequence"/>
</dbReference>
<dbReference type="OrthoDB" id="9809488at2"/>
<feature type="coiled-coil region" evidence="2">
    <location>
        <begin position="53"/>
        <end position="108"/>
    </location>
</feature>
<keyword evidence="3" id="KW-1133">Transmembrane helix</keyword>
<keyword evidence="3" id="KW-0472">Membrane</keyword>
<dbReference type="AlphaFoldDB" id="A0A420W993"/>
<evidence type="ECO:0000256" key="1">
    <source>
        <dbReference type="ARBA" id="ARBA00022729"/>
    </source>
</evidence>
<reference evidence="5 6" key="1">
    <citation type="submission" date="2018-10" db="EMBL/GenBank/DDBJ databases">
        <title>Genomic Encyclopedia of Type Strains, Phase IV (KMG-IV): sequencing the most valuable type-strain genomes for metagenomic binning, comparative biology and taxonomic classification.</title>
        <authorList>
            <person name="Goeker M."/>
        </authorList>
    </citation>
    <scope>NUCLEOTIDE SEQUENCE [LARGE SCALE GENOMIC DNA]</scope>
    <source>
        <strain evidence="5 6">DSM 15521</strain>
    </source>
</reference>
<dbReference type="PANTHER" id="PTHR21666:SF289">
    <property type="entry name" value="L-ALA--D-GLU ENDOPEPTIDASE"/>
    <property type="match status" value="1"/>
</dbReference>
<accession>A0A420W993</accession>
<dbReference type="Pfam" id="PF01551">
    <property type="entry name" value="Peptidase_M23"/>
    <property type="match status" value="1"/>
</dbReference>
<comment type="caution">
    <text evidence="5">The sequence shown here is derived from an EMBL/GenBank/DDBJ whole genome shotgun (WGS) entry which is preliminary data.</text>
</comment>
<evidence type="ECO:0000256" key="3">
    <source>
        <dbReference type="SAM" id="Phobius"/>
    </source>
</evidence>
<gene>
    <name evidence="5" type="ORF">C7457_0719</name>
</gene>